<evidence type="ECO:0000313" key="2">
    <source>
        <dbReference type="EMBL" id="GBP39567.1"/>
    </source>
</evidence>
<keyword evidence="3" id="KW-1185">Reference proteome</keyword>
<dbReference type="EMBL" id="BGZK01000368">
    <property type="protein sequence ID" value="GBP39567.1"/>
    <property type="molecule type" value="Genomic_DNA"/>
</dbReference>
<proteinExistence type="predicted"/>
<evidence type="ECO:0000313" key="3">
    <source>
        <dbReference type="Proteomes" id="UP000299102"/>
    </source>
</evidence>
<sequence>MPLRRQHGLSADVTSTGKRSNVAEKGTSSKQLHRRYGRNPRESIWYYELMENNEHDLRRSAVRLSRPRRRRPEYNYRPAGALNYNEEEHLDRQAQIGRLFVCNITLPSWYACRVRLRINLANCGRSPLHYTMTMRGHNRKKIYLKGYISVRCAACAVAGPLDRVFLSDFAGKAGGGGGARRAARPTECDLTWQRLTHFG</sequence>
<accession>A0A4C1VMH8</accession>
<dbReference type="AlphaFoldDB" id="A0A4C1VMH8"/>
<gene>
    <name evidence="2" type="ORF">EVAR_26649_1</name>
</gene>
<evidence type="ECO:0000256" key="1">
    <source>
        <dbReference type="SAM" id="MobiDB-lite"/>
    </source>
</evidence>
<protein>
    <submittedName>
        <fullName evidence="2">Uncharacterized protein</fullName>
    </submittedName>
</protein>
<organism evidence="2 3">
    <name type="scientific">Eumeta variegata</name>
    <name type="common">Bagworm moth</name>
    <name type="synonym">Eumeta japonica</name>
    <dbReference type="NCBI Taxonomy" id="151549"/>
    <lineage>
        <taxon>Eukaryota</taxon>
        <taxon>Metazoa</taxon>
        <taxon>Ecdysozoa</taxon>
        <taxon>Arthropoda</taxon>
        <taxon>Hexapoda</taxon>
        <taxon>Insecta</taxon>
        <taxon>Pterygota</taxon>
        <taxon>Neoptera</taxon>
        <taxon>Endopterygota</taxon>
        <taxon>Lepidoptera</taxon>
        <taxon>Glossata</taxon>
        <taxon>Ditrysia</taxon>
        <taxon>Tineoidea</taxon>
        <taxon>Psychidae</taxon>
        <taxon>Oiketicinae</taxon>
        <taxon>Eumeta</taxon>
    </lineage>
</organism>
<name>A0A4C1VMH8_EUMVA</name>
<dbReference type="Proteomes" id="UP000299102">
    <property type="component" value="Unassembled WGS sequence"/>
</dbReference>
<feature type="region of interest" description="Disordered" evidence="1">
    <location>
        <begin position="1"/>
        <end position="34"/>
    </location>
</feature>
<comment type="caution">
    <text evidence="2">The sequence shown here is derived from an EMBL/GenBank/DDBJ whole genome shotgun (WGS) entry which is preliminary data.</text>
</comment>
<reference evidence="2 3" key="1">
    <citation type="journal article" date="2019" name="Commun. Biol.">
        <title>The bagworm genome reveals a unique fibroin gene that provides high tensile strength.</title>
        <authorList>
            <person name="Kono N."/>
            <person name="Nakamura H."/>
            <person name="Ohtoshi R."/>
            <person name="Tomita M."/>
            <person name="Numata K."/>
            <person name="Arakawa K."/>
        </authorList>
    </citation>
    <scope>NUCLEOTIDE SEQUENCE [LARGE SCALE GENOMIC DNA]</scope>
</reference>